<protein>
    <submittedName>
        <fullName evidence="1">Uncharacterized protein</fullName>
    </submittedName>
</protein>
<dbReference type="EMBL" id="JAUTXU010000061">
    <property type="protein sequence ID" value="KAK3713686.1"/>
    <property type="molecule type" value="Genomic_DNA"/>
</dbReference>
<organism evidence="1 2">
    <name type="scientific">Vermiconidia calcicola</name>
    <dbReference type="NCBI Taxonomy" id="1690605"/>
    <lineage>
        <taxon>Eukaryota</taxon>
        <taxon>Fungi</taxon>
        <taxon>Dikarya</taxon>
        <taxon>Ascomycota</taxon>
        <taxon>Pezizomycotina</taxon>
        <taxon>Dothideomycetes</taxon>
        <taxon>Dothideomycetidae</taxon>
        <taxon>Mycosphaerellales</taxon>
        <taxon>Extremaceae</taxon>
        <taxon>Vermiconidia</taxon>
    </lineage>
</organism>
<dbReference type="Proteomes" id="UP001281147">
    <property type="component" value="Unassembled WGS sequence"/>
</dbReference>
<reference evidence="1" key="1">
    <citation type="submission" date="2023-07" db="EMBL/GenBank/DDBJ databases">
        <title>Black Yeasts Isolated from many extreme environments.</title>
        <authorList>
            <person name="Coleine C."/>
            <person name="Stajich J.E."/>
            <person name="Selbmann L."/>
        </authorList>
    </citation>
    <scope>NUCLEOTIDE SEQUENCE</scope>
    <source>
        <strain evidence="1">CCFEE 5714</strain>
    </source>
</reference>
<gene>
    <name evidence="1" type="ORF">LTR37_008380</name>
</gene>
<evidence type="ECO:0000313" key="2">
    <source>
        <dbReference type="Proteomes" id="UP001281147"/>
    </source>
</evidence>
<accession>A0ACC3NAY8</accession>
<proteinExistence type="predicted"/>
<comment type="caution">
    <text evidence="1">The sequence shown here is derived from an EMBL/GenBank/DDBJ whole genome shotgun (WGS) entry which is preliminary data.</text>
</comment>
<evidence type="ECO:0000313" key="1">
    <source>
        <dbReference type="EMBL" id="KAK3713686.1"/>
    </source>
</evidence>
<name>A0ACC3NAY8_9PEZI</name>
<sequence>MGSVSMANTSRRVLVVGAGPAGGSTAFWLAQSGFDVVVAERQSKDTFAQGQGVDISGPAVRVIQKMGLEQKIRSGTTGEAGFALTDDDGEAVGVVGTKSSEGKGWSPTEEIEIMRGSLCSILTGAAEASPTVTYRYSCSPSQITQNQASVTAILSDTGEAEDFACIIGADGLSSSVRHLTFDKAVVGDCYSRNDVYIAFFSMPGNPETDLPNSRAQQAPGGRTILLRPADEKAERTSCYMCIIHEDARLADVAENGTVDEQRALWGEWFQDMGGLAERALEGLKQTQDLYATRIVQVKLPTWHSARCALVGDAGYGPSPLTGEGTTLALLGAYILAGELAATPDDPPAAFARYEDTLRDYVTKAQRIPLGGKAPQIGNPQSYAGVYTLRTLFKIVSWTGIWKLFGSGNEQEAYKLPEYDFSVG</sequence>
<keyword evidence="2" id="KW-1185">Reference proteome</keyword>